<evidence type="ECO:0000313" key="1">
    <source>
        <dbReference type="EMBL" id="SDG12366.1"/>
    </source>
</evidence>
<accession>A0A1G7RNM4</accession>
<reference evidence="1 2" key="1">
    <citation type="submission" date="2016-10" db="EMBL/GenBank/DDBJ databases">
        <authorList>
            <person name="de Groot N.N."/>
        </authorList>
    </citation>
    <scope>NUCLEOTIDE SEQUENCE [LARGE SCALE GENOMIC DNA]</scope>
    <source>
        <strain evidence="1 2">LMG 25475</strain>
    </source>
</reference>
<dbReference type="Proteomes" id="UP000243378">
    <property type="component" value="Unassembled WGS sequence"/>
</dbReference>
<sequence>MVICGLSYVDLKDGNVIGRFWGFLLHETNCSEAYAWRHLSSVRKLAYIIGLNVSGFKSVCGYRTRDKCIALYLNGFRNKMMVSYYEGWWIFTHDKSQKIFIDLVRVHEQYGAGYTDYLFAAIKKHIDKHRPETRLSKRRAVNDFLRIVTSNFLNLGELHCLQQPDVLNDFLEHAHKIELNSVKEKEHCEEAFDRAWTAMMLVVNEIFIDEGVFPIQSYRPAFENYKNLVDGDILEEKNRKEIFGLISNIPNSIPDEEAANELYRRINSDLSGVVEACERAREQILRNFRQRQDAAKRALDTTKYSLASDDERKYMDLCRLWGENPYATTDDYDFENLYKVQKSFAYEKLGLLDSSTLLPFIYLIISEVPAVTKSWFLGHVLTDKHGQNFGFSAEAGTAEGKKPRRGPANEQQIISFTAKATQYMNEIYELTSEARAYLTSIGDPASKYTLLTTPTGVTRPTNLKRISGMGSEKNKKSLLANEISQQFKKRGEEVLKRVTLKAMRKTSAVIVYFETSSVHAMSEALGHKNFDSKLLDKYLPASIRNFYLGKWVRLFQSGIIFESLKNSDYLLDAMAIDTLDELNEFIKNHRLKPLPPQMNLKNWMPVNERLETDSSLTGIIPISPDLCTLFLAIVSAVRTGSIEVNNIPEKFSSWFQAATYVSHAVELYHSGELEIVSQEVADIFSRAELNTRLAAKISGMLVEELAA</sequence>
<gene>
    <name evidence="1" type="ORF">SAMN05216381_3208</name>
</gene>
<organism evidence="1 2">
    <name type="scientific">Phytopseudomonas seleniipraecipitans</name>
    <dbReference type="NCBI Taxonomy" id="640205"/>
    <lineage>
        <taxon>Bacteria</taxon>
        <taxon>Pseudomonadati</taxon>
        <taxon>Pseudomonadota</taxon>
        <taxon>Gammaproteobacteria</taxon>
        <taxon>Pseudomonadales</taxon>
        <taxon>Pseudomonadaceae</taxon>
        <taxon>Phytopseudomonas</taxon>
    </lineage>
</organism>
<protein>
    <submittedName>
        <fullName evidence="1">Uncharacterized protein</fullName>
    </submittedName>
</protein>
<dbReference type="EMBL" id="FNBM01000007">
    <property type="protein sequence ID" value="SDG12366.1"/>
    <property type="molecule type" value="Genomic_DNA"/>
</dbReference>
<dbReference type="STRING" id="640205.SAMN05216381_3208"/>
<proteinExistence type="predicted"/>
<dbReference type="AlphaFoldDB" id="A0A1G7RNM4"/>
<name>A0A1G7RNM4_9GAMM</name>
<evidence type="ECO:0000313" key="2">
    <source>
        <dbReference type="Proteomes" id="UP000243378"/>
    </source>
</evidence>